<dbReference type="PANTHER" id="PTHR12320:SF84">
    <property type="entry name" value="PROTEIN PHOSPHATASE"/>
    <property type="match status" value="1"/>
</dbReference>
<feature type="domain" description="PPM-type phosphatase" evidence="2">
    <location>
        <begin position="126"/>
        <end position="392"/>
    </location>
</feature>
<keyword evidence="1" id="KW-0460">Magnesium</keyword>
<dbReference type="Proteomes" id="UP000646827">
    <property type="component" value="Unassembled WGS sequence"/>
</dbReference>
<comment type="cofactor">
    <cofactor evidence="1">
        <name>Mg(2+)</name>
        <dbReference type="ChEBI" id="CHEBI:18420"/>
    </cofactor>
</comment>
<dbReference type="Gene3D" id="3.60.40.10">
    <property type="entry name" value="PPM-type phosphatase domain"/>
    <property type="match status" value="2"/>
</dbReference>
<evidence type="ECO:0000259" key="2">
    <source>
        <dbReference type="PROSITE" id="PS51746"/>
    </source>
</evidence>
<accession>A0A8H7SBP7</accession>
<sequence>MSSSSNKVASHIAKSLPSSLPGLSTTTCTKARCANTIRSLSSARSRQRPQVILSCFRKTPQTRLYYDYAIHRPQQINHPFIPTSYHKQLPLFDFFASTKPKPSYLFSAGATGFAKRRGTQQSQKQQYDPFEQSYQSTQVGEDAYFIRSDALGVADGVGGWTGTLGANPALYSRKLMHHAYLELERFDNVDDDLFAKYDDADPVDVLQKSYDLSLMEAHREGVIGSSTACVALLRNDELRVANLGDCGISIIRQNSYIFRNEEQQHAFNFPYQLGTNSPDKPKDAQTFDIKVEKGDVIVLGTDGLFDNLFDKEILSIVRAHVNAYTIPGSGQRPPRLLNFNPQKLSDALAARARSVSEDRRNMDSPFQTQAINEGYFHQGGKSDDISVVVAIVNDSEDSPDRRL</sequence>
<dbReference type="EC" id="3.1.3.16" evidence="1"/>
<keyword evidence="4" id="KW-1185">Reference proteome</keyword>
<dbReference type="PROSITE" id="PS51746">
    <property type="entry name" value="PPM_2"/>
    <property type="match status" value="1"/>
</dbReference>
<gene>
    <name evidence="3" type="ORF">INT45_003356</name>
</gene>
<dbReference type="AlphaFoldDB" id="A0A8H7SBP7"/>
<name>A0A8H7SBP7_9FUNG</name>
<evidence type="ECO:0000256" key="1">
    <source>
        <dbReference type="RuleBase" id="RU366020"/>
    </source>
</evidence>
<dbReference type="Pfam" id="PF07228">
    <property type="entry name" value="SpoIIE"/>
    <property type="match status" value="1"/>
</dbReference>
<proteinExistence type="inferred from homology"/>
<reference evidence="3 4" key="1">
    <citation type="submission" date="2020-12" db="EMBL/GenBank/DDBJ databases">
        <title>Metabolic potential, ecology and presence of endohyphal bacteria is reflected in genomic diversity of Mucoromycotina.</title>
        <authorList>
            <person name="Muszewska A."/>
            <person name="Okrasinska A."/>
            <person name="Steczkiewicz K."/>
            <person name="Drgas O."/>
            <person name="Orlowska M."/>
            <person name="Perlinska-Lenart U."/>
            <person name="Aleksandrzak-Piekarczyk T."/>
            <person name="Szatraj K."/>
            <person name="Zielenkiewicz U."/>
            <person name="Pilsyk S."/>
            <person name="Malc E."/>
            <person name="Mieczkowski P."/>
            <person name="Kruszewska J.S."/>
            <person name="Biernat P."/>
            <person name="Pawlowska J."/>
        </authorList>
    </citation>
    <scope>NUCLEOTIDE SEQUENCE [LARGE SCALE GENOMIC DNA]</scope>
    <source>
        <strain evidence="3 4">CBS 142.35</strain>
    </source>
</reference>
<dbReference type="CDD" id="cd00143">
    <property type="entry name" value="PP2Cc"/>
    <property type="match status" value="1"/>
</dbReference>
<dbReference type="SMART" id="SM00332">
    <property type="entry name" value="PP2Cc"/>
    <property type="match status" value="1"/>
</dbReference>
<dbReference type="OrthoDB" id="60843at2759"/>
<organism evidence="3 4">
    <name type="scientific">Circinella minor</name>
    <dbReference type="NCBI Taxonomy" id="1195481"/>
    <lineage>
        <taxon>Eukaryota</taxon>
        <taxon>Fungi</taxon>
        <taxon>Fungi incertae sedis</taxon>
        <taxon>Mucoromycota</taxon>
        <taxon>Mucoromycotina</taxon>
        <taxon>Mucoromycetes</taxon>
        <taxon>Mucorales</taxon>
        <taxon>Lichtheimiaceae</taxon>
        <taxon>Circinella</taxon>
    </lineage>
</organism>
<comment type="cofactor">
    <cofactor evidence="1">
        <name>Mn(2+)</name>
        <dbReference type="ChEBI" id="CHEBI:29035"/>
    </cofactor>
</comment>
<comment type="similarity">
    <text evidence="1">Belongs to the PP2C family.</text>
</comment>
<dbReference type="GO" id="GO:0004722">
    <property type="term" value="F:protein serine/threonine phosphatase activity"/>
    <property type="evidence" value="ECO:0007669"/>
    <property type="project" value="UniProtKB-EC"/>
</dbReference>
<dbReference type="EMBL" id="JAEPRB010000019">
    <property type="protein sequence ID" value="KAG2226211.1"/>
    <property type="molecule type" value="Genomic_DNA"/>
</dbReference>
<comment type="catalytic activity">
    <reaction evidence="1">
        <text>O-phospho-L-threonyl-[protein] + H2O = L-threonyl-[protein] + phosphate</text>
        <dbReference type="Rhea" id="RHEA:47004"/>
        <dbReference type="Rhea" id="RHEA-COMP:11060"/>
        <dbReference type="Rhea" id="RHEA-COMP:11605"/>
        <dbReference type="ChEBI" id="CHEBI:15377"/>
        <dbReference type="ChEBI" id="CHEBI:30013"/>
        <dbReference type="ChEBI" id="CHEBI:43474"/>
        <dbReference type="ChEBI" id="CHEBI:61977"/>
        <dbReference type="EC" id="3.1.3.16"/>
    </reaction>
</comment>
<dbReference type="InterPro" id="IPR036457">
    <property type="entry name" value="PPM-type-like_dom_sf"/>
</dbReference>
<dbReference type="SUPFAM" id="SSF81606">
    <property type="entry name" value="PP2C-like"/>
    <property type="match status" value="1"/>
</dbReference>
<keyword evidence="1" id="KW-0479">Metal-binding</keyword>
<dbReference type="FunFam" id="3.60.40.10:FF:000130">
    <property type="entry name" value="Related to PTC7-type 2C protein phosphatase"/>
    <property type="match status" value="1"/>
</dbReference>
<protein>
    <recommendedName>
        <fullName evidence="1">Protein phosphatase</fullName>
        <ecNumber evidence="1">3.1.3.16</ecNumber>
    </recommendedName>
</protein>
<comment type="catalytic activity">
    <reaction evidence="1">
        <text>O-phospho-L-seryl-[protein] + H2O = L-seryl-[protein] + phosphate</text>
        <dbReference type="Rhea" id="RHEA:20629"/>
        <dbReference type="Rhea" id="RHEA-COMP:9863"/>
        <dbReference type="Rhea" id="RHEA-COMP:11604"/>
        <dbReference type="ChEBI" id="CHEBI:15377"/>
        <dbReference type="ChEBI" id="CHEBI:29999"/>
        <dbReference type="ChEBI" id="CHEBI:43474"/>
        <dbReference type="ChEBI" id="CHEBI:83421"/>
        <dbReference type="EC" id="3.1.3.16"/>
    </reaction>
</comment>
<dbReference type="InterPro" id="IPR039123">
    <property type="entry name" value="PPTC7"/>
</dbReference>
<dbReference type="GO" id="GO:0046872">
    <property type="term" value="F:metal ion binding"/>
    <property type="evidence" value="ECO:0007669"/>
    <property type="project" value="UniProtKB-UniRule"/>
</dbReference>
<dbReference type="PANTHER" id="PTHR12320">
    <property type="entry name" value="PROTEIN PHOSPHATASE 2C"/>
    <property type="match status" value="1"/>
</dbReference>
<dbReference type="InterPro" id="IPR001932">
    <property type="entry name" value="PPM-type_phosphatase-like_dom"/>
</dbReference>
<evidence type="ECO:0000313" key="4">
    <source>
        <dbReference type="Proteomes" id="UP000646827"/>
    </source>
</evidence>
<keyword evidence="1" id="KW-0378">Hydrolase</keyword>
<comment type="caution">
    <text evidence="3">The sequence shown here is derived from an EMBL/GenBank/DDBJ whole genome shotgun (WGS) entry which is preliminary data.</text>
</comment>
<keyword evidence="1" id="KW-0904">Protein phosphatase</keyword>
<dbReference type="SMART" id="SM00331">
    <property type="entry name" value="PP2C_SIG"/>
    <property type="match status" value="1"/>
</dbReference>
<keyword evidence="1" id="KW-0464">Manganese</keyword>
<evidence type="ECO:0000313" key="3">
    <source>
        <dbReference type="EMBL" id="KAG2226211.1"/>
    </source>
</evidence>